<accession>A0A0C7NPG5</accession>
<keyword evidence="2 5" id="KW-0812">Transmembrane</keyword>
<organism evidence="7 8">
    <name type="scientific">Defluviitoga tunisiensis</name>
    <dbReference type="NCBI Taxonomy" id="1006576"/>
    <lineage>
        <taxon>Bacteria</taxon>
        <taxon>Thermotogati</taxon>
        <taxon>Thermotogota</taxon>
        <taxon>Thermotogae</taxon>
        <taxon>Petrotogales</taxon>
        <taxon>Petrotogaceae</taxon>
        <taxon>Defluviitoga</taxon>
    </lineage>
</organism>
<dbReference type="InterPro" id="IPR052902">
    <property type="entry name" value="ABC-2_transporter"/>
</dbReference>
<dbReference type="AlphaFoldDB" id="A0A0C7NPG5"/>
<dbReference type="Proteomes" id="UP000032809">
    <property type="component" value="Chromosome I"/>
</dbReference>
<sequence length="380" mass="43655">MKKIINLTKLFFINSSREFAVPFWTIIFPSLFFLLFTSIFENIGNVENMDFKIGVYYEQSLQGIAKNTFDEVFSSSQFSNTPFTMIEYDSFEKGLDNLKKSKINALVVFPENFNLLNVKFFIKDLEVPKLKVYYTNENSSVYAKNIFGVFIDEINTRMSTKGEGVPLTVKEEIIGMDSSQPYRYRDYLFPAIILMSVLTVAVFNMPFDFSFNVEKGIFKKLSSSPIKGGEFFVSFLLSHIILLIMSLIVLYIEAYLFNVSTNIYKPSFIGYTFFSIMIILSVGLFLSSLYKNMGAAGAISQLIYQATIFLSGFYFDVTNSPWIIRWYVYFNPVTYLVDGMRKIMLGSSISLVNILVPVIWMISSILIFSLTFKGMVYNEK</sequence>
<dbReference type="HOGENOM" id="CLU_039483_0_0_0"/>
<dbReference type="PANTHER" id="PTHR43027:SF2">
    <property type="entry name" value="TRANSPORT PERMEASE PROTEIN"/>
    <property type="match status" value="1"/>
</dbReference>
<dbReference type="EMBL" id="LN824141">
    <property type="protein sequence ID" value="CEP77777.1"/>
    <property type="molecule type" value="Genomic_DNA"/>
</dbReference>
<feature type="domain" description="ABC transmembrane type-2" evidence="6">
    <location>
        <begin position="154"/>
        <end position="375"/>
    </location>
</feature>
<dbReference type="PROSITE" id="PS51012">
    <property type="entry name" value="ABC_TM2"/>
    <property type="match status" value="1"/>
</dbReference>
<reference evidence="8" key="1">
    <citation type="submission" date="2014-11" db="EMBL/GenBank/DDBJ databases">
        <authorList>
            <person name="Wibberg D."/>
        </authorList>
    </citation>
    <scope>NUCLEOTIDE SEQUENCE [LARGE SCALE GENOMIC DNA]</scope>
    <source>
        <strain evidence="8">L3</strain>
    </source>
</reference>
<evidence type="ECO:0000313" key="7">
    <source>
        <dbReference type="EMBL" id="CEP77777.1"/>
    </source>
</evidence>
<gene>
    <name evidence="7" type="ORF">DTL3_0451</name>
</gene>
<feature type="transmembrane region" description="Helical" evidence="5">
    <location>
        <begin position="302"/>
        <end position="324"/>
    </location>
</feature>
<dbReference type="STRING" id="1006576.DTL3_0451"/>
<feature type="transmembrane region" description="Helical" evidence="5">
    <location>
        <begin position="187"/>
        <end position="211"/>
    </location>
</feature>
<keyword evidence="3 5" id="KW-1133">Transmembrane helix</keyword>
<dbReference type="KEGG" id="dtn:DTL3_0451"/>
<dbReference type="RefSeq" id="WP_045087342.1">
    <property type="nucleotide sequence ID" value="NZ_LN824141.1"/>
</dbReference>
<dbReference type="OrthoDB" id="9771950at2"/>
<keyword evidence="8" id="KW-1185">Reference proteome</keyword>
<dbReference type="PANTHER" id="PTHR43027">
    <property type="entry name" value="DOXORUBICIN RESISTANCE ABC TRANSPORTER PERMEASE PROTEIN DRRC-RELATED"/>
    <property type="match status" value="1"/>
</dbReference>
<feature type="transmembrane region" description="Helical" evidence="5">
    <location>
        <begin position="344"/>
        <end position="372"/>
    </location>
</feature>
<evidence type="ECO:0000256" key="1">
    <source>
        <dbReference type="ARBA" id="ARBA00004141"/>
    </source>
</evidence>
<comment type="subcellular location">
    <subcellularLocation>
        <location evidence="1">Membrane</location>
        <topology evidence="1">Multi-pass membrane protein</topology>
    </subcellularLocation>
</comment>
<evidence type="ECO:0000256" key="3">
    <source>
        <dbReference type="ARBA" id="ARBA00022989"/>
    </source>
</evidence>
<dbReference type="InterPro" id="IPR047817">
    <property type="entry name" value="ABC2_TM_bact-type"/>
</dbReference>
<keyword evidence="4 5" id="KW-0472">Membrane</keyword>
<proteinExistence type="predicted"/>
<evidence type="ECO:0000313" key="8">
    <source>
        <dbReference type="Proteomes" id="UP000032809"/>
    </source>
</evidence>
<evidence type="ECO:0000259" key="6">
    <source>
        <dbReference type="PROSITE" id="PS51012"/>
    </source>
</evidence>
<evidence type="ECO:0000256" key="4">
    <source>
        <dbReference type="ARBA" id="ARBA00023136"/>
    </source>
</evidence>
<dbReference type="InterPro" id="IPR013525">
    <property type="entry name" value="ABC2_TM"/>
</dbReference>
<dbReference type="GO" id="GO:0016020">
    <property type="term" value="C:membrane"/>
    <property type="evidence" value="ECO:0007669"/>
    <property type="project" value="UniProtKB-SubCell"/>
</dbReference>
<dbReference type="GO" id="GO:0140359">
    <property type="term" value="F:ABC-type transporter activity"/>
    <property type="evidence" value="ECO:0007669"/>
    <property type="project" value="InterPro"/>
</dbReference>
<feature type="transmembrane region" description="Helical" evidence="5">
    <location>
        <begin position="231"/>
        <end position="256"/>
    </location>
</feature>
<feature type="transmembrane region" description="Helical" evidence="5">
    <location>
        <begin position="21"/>
        <end position="40"/>
    </location>
</feature>
<evidence type="ECO:0000256" key="2">
    <source>
        <dbReference type="ARBA" id="ARBA00022692"/>
    </source>
</evidence>
<evidence type="ECO:0000256" key="5">
    <source>
        <dbReference type="SAM" id="Phobius"/>
    </source>
</evidence>
<name>A0A0C7NPG5_DEFTU</name>
<feature type="transmembrane region" description="Helical" evidence="5">
    <location>
        <begin position="268"/>
        <end position="290"/>
    </location>
</feature>
<dbReference type="Pfam" id="PF12698">
    <property type="entry name" value="ABC2_membrane_3"/>
    <property type="match status" value="1"/>
</dbReference>
<protein>
    <submittedName>
        <fullName evidence="7">ABC-2 type transporter</fullName>
    </submittedName>
</protein>